<dbReference type="OrthoDB" id="8479273at2"/>
<name>A0A2N0HKB3_9SPHN</name>
<gene>
    <name evidence="2" type="ORF">B0I00_1539</name>
</gene>
<organism evidence="2 3">
    <name type="scientific">Novosphingobium kunmingense</name>
    <dbReference type="NCBI Taxonomy" id="1211806"/>
    <lineage>
        <taxon>Bacteria</taxon>
        <taxon>Pseudomonadati</taxon>
        <taxon>Pseudomonadota</taxon>
        <taxon>Alphaproteobacteria</taxon>
        <taxon>Sphingomonadales</taxon>
        <taxon>Sphingomonadaceae</taxon>
        <taxon>Novosphingobium</taxon>
    </lineage>
</organism>
<dbReference type="Proteomes" id="UP000232587">
    <property type="component" value="Unassembled WGS sequence"/>
</dbReference>
<protein>
    <recommendedName>
        <fullName evidence="4">Porin</fullName>
    </recommendedName>
</protein>
<dbReference type="AlphaFoldDB" id="A0A2N0HKB3"/>
<evidence type="ECO:0008006" key="4">
    <source>
        <dbReference type="Google" id="ProtNLM"/>
    </source>
</evidence>
<keyword evidence="3" id="KW-1185">Reference proteome</keyword>
<comment type="caution">
    <text evidence="2">The sequence shown here is derived from an EMBL/GenBank/DDBJ whole genome shotgun (WGS) entry which is preliminary data.</text>
</comment>
<proteinExistence type="predicted"/>
<evidence type="ECO:0000256" key="1">
    <source>
        <dbReference type="SAM" id="MobiDB-lite"/>
    </source>
</evidence>
<sequence>MAETSDQVRKRGGAAALLLAGTVTLLALPSAVLALSTRLDLQPVVVEPVVPSGFRAAEVDPRLARSITVRALSQGRTFRFTPAATPTRMDRSLTVAVRLFAPTNRPIVVRAPSPGAGQASAISIAPAAYSLKATRGYKSFAQNGVSDASRIDMPDLAAYSIRGGAASDPSRFAPRIELDEKDRAGRSPRTLEGQGSDQTVDLGGSYRLSRSMNVTAGVRYSSERNRIDPLVDGKQDNQAVYVGTQIKF</sequence>
<dbReference type="EMBL" id="PHUF01000003">
    <property type="protein sequence ID" value="PKB19308.1"/>
    <property type="molecule type" value="Genomic_DNA"/>
</dbReference>
<feature type="region of interest" description="Disordered" evidence="1">
    <location>
        <begin position="181"/>
        <end position="205"/>
    </location>
</feature>
<accession>A0A2N0HKB3</accession>
<evidence type="ECO:0000313" key="2">
    <source>
        <dbReference type="EMBL" id="PKB19308.1"/>
    </source>
</evidence>
<reference evidence="2 3" key="1">
    <citation type="submission" date="2017-11" db="EMBL/GenBank/DDBJ databases">
        <title>Genomic Encyclopedia of Type Strains, Phase III (KMG-III): the genomes of soil and plant-associated and newly described type strains.</title>
        <authorList>
            <person name="Whitman W."/>
        </authorList>
    </citation>
    <scope>NUCLEOTIDE SEQUENCE [LARGE SCALE GENOMIC DNA]</scope>
    <source>
        <strain evidence="2 3">CGMCC 1.12274</strain>
    </source>
</reference>
<evidence type="ECO:0000313" key="3">
    <source>
        <dbReference type="Proteomes" id="UP000232587"/>
    </source>
</evidence>